<protein>
    <submittedName>
        <fullName evidence="3">Uncharacterized protein</fullName>
    </submittedName>
</protein>
<name>A0A9P0GM26_9CUCU</name>
<dbReference type="AlphaFoldDB" id="A0A9P0GM26"/>
<feature type="compositionally biased region" description="Polar residues" evidence="2">
    <location>
        <begin position="119"/>
        <end position="145"/>
    </location>
</feature>
<evidence type="ECO:0000256" key="1">
    <source>
        <dbReference type="SAM" id="Coils"/>
    </source>
</evidence>
<keyword evidence="4" id="KW-1185">Reference proteome</keyword>
<evidence type="ECO:0000256" key="2">
    <source>
        <dbReference type="SAM" id="MobiDB-lite"/>
    </source>
</evidence>
<gene>
    <name evidence="3" type="ORF">PSYICH_LOCUS14295</name>
</gene>
<evidence type="ECO:0000313" key="3">
    <source>
        <dbReference type="EMBL" id="CAH1113948.1"/>
    </source>
</evidence>
<evidence type="ECO:0000313" key="4">
    <source>
        <dbReference type="Proteomes" id="UP001153636"/>
    </source>
</evidence>
<dbReference type="Proteomes" id="UP001153636">
    <property type="component" value="Chromosome 8"/>
</dbReference>
<sequence>MAEGTYEYECMRAELLGIDKPDYDEFMKNQKERQQKEVKEEDEDIENIKEADLETEAMGRVTGKLDELNNILKKTQSKISKMKVSCGSIAGSLKTRLGSFSSQSSIDVEHEEADKTVKANETNINGSNPEATLETPKSSDNSAPTRKSDLAKALDKDLSSLDAMIEKAEQAQYSMAYQTKEMKKFTK</sequence>
<feature type="region of interest" description="Disordered" evidence="2">
    <location>
        <begin position="99"/>
        <end position="151"/>
    </location>
</feature>
<feature type="coiled-coil region" evidence="1">
    <location>
        <begin position="24"/>
        <end position="85"/>
    </location>
</feature>
<proteinExistence type="predicted"/>
<accession>A0A9P0GM26</accession>
<reference evidence="3" key="1">
    <citation type="submission" date="2022-01" db="EMBL/GenBank/DDBJ databases">
        <authorList>
            <person name="King R."/>
        </authorList>
    </citation>
    <scope>NUCLEOTIDE SEQUENCE</scope>
</reference>
<organism evidence="3 4">
    <name type="scientific">Psylliodes chrysocephalus</name>
    <dbReference type="NCBI Taxonomy" id="3402493"/>
    <lineage>
        <taxon>Eukaryota</taxon>
        <taxon>Metazoa</taxon>
        <taxon>Ecdysozoa</taxon>
        <taxon>Arthropoda</taxon>
        <taxon>Hexapoda</taxon>
        <taxon>Insecta</taxon>
        <taxon>Pterygota</taxon>
        <taxon>Neoptera</taxon>
        <taxon>Endopterygota</taxon>
        <taxon>Coleoptera</taxon>
        <taxon>Polyphaga</taxon>
        <taxon>Cucujiformia</taxon>
        <taxon>Chrysomeloidea</taxon>
        <taxon>Chrysomelidae</taxon>
        <taxon>Galerucinae</taxon>
        <taxon>Alticini</taxon>
        <taxon>Psylliodes</taxon>
    </lineage>
</organism>
<dbReference type="OrthoDB" id="8192965at2759"/>
<keyword evidence="1" id="KW-0175">Coiled coil</keyword>
<dbReference type="EMBL" id="OV651820">
    <property type="protein sequence ID" value="CAH1113948.1"/>
    <property type="molecule type" value="Genomic_DNA"/>
</dbReference>